<dbReference type="Pfam" id="PF13556">
    <property type="entry name" value="HTH_30"/>
    <property type="match status" value="1"/>
</dbReference>
<dbReference type="STRING" id="490629.SAMN05216266_101761"/>
<dbReference type="Pfam" id="PF14361">
    <property type="entry name" value="RsbRD_N"/>
    <property type="match status" value="1"/>
</dbReference>
<dbReference type="Gene3D" id="1.10.10.2840">
    <property type="entry name" value="PucR C-terminal helix-turn-helix domain"/>
    <property type="match status" value="1"/>
</dbReference>
<accession>A0A1I0W6S1</accession>
<name>A0A1I0W6S1_9PSEU</name>
<dbReference type="InterPro" id="IPR025751">
    <property type="entry name" value="RsbRD_N_dom"/>
</dbReference>
<organism evidence="3 4">
    <name type="scientific">Amycolatopsis marina</name>
    <dbReference type="NCBI Taxonomy" id="490629"/>
    <lineage>
        <taxon>Bacteria</taxon>
        <taxon>Bacillati</taxon>
        <taxon>Actinomycetota</taxon>
        <taxon>Actinomycetes</taxon>
        <taxon>Pseudonocardiales</taxon>
        <taxon>Pseudonocardiaceae</taxon>
        <taxon>Amycolatopsis</taxon>
    </lineage>
</organism>
<dbReference type="PANTHER" id="PTHR33744">
    <property type="entry name" value="CARBOHYDRATE DIACID REGULATOR"/>
    <property type="match status" value="1"/>
</dbReference>
<dbReference type="EMBL" id="FOKG01000001">
    <property type="protein sequence ID" value="SFA83960.1"/>
    <property type="molecule type" value="Genomic_DNA"/>
</dbReference>
<gene>
    <name evidence="3" type="ORF">SAMN05216266_101761</name>
</gene>
<dbReference type="PANTHER" id="PTHR33744:SF1">
    <property type="entry name" value="DNA-BINDING TRANSCRIPTIONAL ACTIVATOR ADER"/>
    <property type="match status" value="1"/>
</dbReference>
<dbReference type="InterPro" id="IPR042070">
    <property type="entry name" value="PucR_C-HTH_sf"/>
</dbReference>
<dbReference type="AlphaFoldDB" id="A0A1I0W6S1"/>
<evidence type="ECO:0000313" key="3">
    <source>
        <dbReference type="EMBL" id="SFA83960.1"/>
    </source>
</evidence>
<proteinExistence type="predicted"/>
<protein>
    <submittedName>
        <fullName evidence="3">PucR C-terminal helix-turn-helix domain-containing protein</fullName>
    </submittedName>
</protein>
<dbReference type="Proteomes" id="UP000243799">
    <property type="component" value="Unassembled WGS sequence"/>
</dbReference>
<dbReference type="InterPro" id="IPR051448">
    <property type="entry name" value="CdaR-like_regulators"/>
</dbReference>
<reference evidence="4" key="1">
    <citation type="submission" date="2016-10" db="EMBL/GenBank/DDBJ databases">
        <authorList>
            <person name="Varghese N."/>
            <person name="Submissions S."/>
        </authorList>
    </citation>
    <scope>NUCLEOTIDE SEQUENCE [LARGE SCALE GENOMIC DNA]</scope>
    <source>
        <strain evidence="4">CGMCC 4.3568</strain>
    </source>
</reference>
<dbReference type="InterPro" id="IPR025736">
    <property type="entry name" value="PucR_C-HTH_dom"/>
</dbReference>
<evidence type="ECO:0000313" key="4">
    <source>
        <dbReference type="Proteomes" id="UP000243799"/>
    </source>
</evidence>
<sequence>MNSSPELVFAPDVPRSPSLGFVELDFTWEFGQYVIPQFVTCHSSMAVETRYPMAAGQELRINGALVHRRLLSRLPELTSSVLDSSLRDVPFYRELPDEEVAGDIARVVEDNLRLVATLVRDRRVPDEAELAVFAESAARRAEEGVPLEMVLHAYHVGAHEAWRVITQDAPPADVADMRATTDLVLSYLRAAVAAVSGAYTAELRAMYSQQQSVRHTLLSALLAGERADEAAERAGVRLPASYLVLVLRFGKHKDEQEDGVGATIAARRKLRRAQVELDRFTDDSVLSLLDPESGTVLLPGTRGLDAAWDDLDLLVERMTEAAAVEVTAAAAHAAPDDVAAAVIQGREILDIVRHSRRPAGLYQLADVLLEYQLSRPTPARHALGALLEPLACNDDLLTTLRVHLTNELNRRRTARMLHIHPNTVDYRLRRIATLTGLDPALPSHLPVLVAALAARRSAESPA</sequence>
<evidence type="ECO:0000259" key="2">
    <source>
        <dbReference type="Pfam" id="PF14361"/>
    </source>
</evidence>
<evidence type="ECO:0000259" key="1">
    <source>
        <dbReference type="Pfam" id="PF13556"/>
    </source>
</evidence>
<keyword evidence="4" id="KW-1185">Reference proteome</keyword>
<feature type="domain" description="RsbT co-antagonist protein RsbRD N-terminal" evidence="2">
    <location>
        <begin position="75"/>
        <end position="214"/>
    </location>
</feature>
<feature type="domain" description="PucR C-terminal helix-turn-helix" evidence="1">
    <location>
        <begin position="396"/>
        <end position="454"/>
    </location>
</feature>